<gene>
    <name evidence="1" type="ORF">ACOLOM_LOCUS8828</name>
</gene>
<protein>
    <submittedName>
        <fullName evidence="1">15633_t:CDS:1</fullName>
    </submittedName>
</protein>
<evidence type="ECO:0000313" key="1">
    <source>
        <dbReference type="EMBL" id="CAG8667674.1"/>
    </source>
</evidence>
<feature type="non-terminal residue" evidence="1">
    <location>
        <position position="539"/>
    </location>
</feature>
<name>A0ACA9NRP0_9GLOM</name>
<comment type="caution">
    <text evidence="1">The sequence shown here is derived from an EMBL/GenBank/DDBJ whole genome shotgun (WGS) entry which is preliminary data.</text>
</comment>
<dbReference type="EMBL" id="CAJVPT010023888">
    <property type="protein sequence ID" value="CAG8667674.1"/>
    <property type="molecule type" value="Genomic_DNA"/>
</dbReference>
<proteinExistence type="predicted"/>
<sequence>MSQGQSSNKKRNASVAGMGHSDKESKKTKLEIEVEPRLFKLQQDAKEFSEQLGRLGNFAPEDFVNKLAGLCDYLNKLTAETVRKYTSGPVLAGHFLLLDSEEANLIKPLPPMDSQQLEFTKRGREVMVNHVKIIRNHLLALADQIRAKPAPNKFADSKEWRNFQWRHDAILCRRPADKRGLPIPLMHTAFCKFVHRFYEPLEDDHTSKYLSIADKLCQAMPSAFDTESHRQRIFEEIFYPLDKGLTPRPDFTLEARPSTVLESAGQVDMAKTTVYKGGELVLMLEEFKLECTGDAYMQNCRSYEVLCGEAKNQQLVNFGYPIFLLCVLGIIEDATKKGTTEKLPEPYLIPGCPDNRLLYFDDWQGTFVSPVRNENNSDKPSNFLAQLHKTEEEYQHEVAVKFVYNYTGTYGEAVHQYLSDLDLAPRLYCAKELHVGLFMVVMEHLSFEKGTGGWVELDTFRGKLGDMADAVRKKLEGIIGVLQDQKMVHADLRPTNIMMKVDGNYHIMMHKDEPILRVIDFDWAGKANEARYPPFLNPK</sequence>
<accession>A0ACA9NRP0</accession>
<evidence type="ECO:0000313" key="2">
    <source>
        <dbReference type="Proteomes" id="UP000789525"/>
    </source>
</evidence>
<reference evidence="1" key="1">
    <citation type="submission" date="2021-06" db="EMBL/GenBank/DDBJ databases">
        <authorList>
            <person name="Kallberg Y."/>
            <person name="Tangrot J."/>
            <person name="Rosling A."/>
        </authorList>
    </citation>
    <scope>NUCLEOTIDE SEQUENCE</scope>
    <source>
        <strain evidence="1">CL356</strain>
    </source>
</reference>
<keyword evidence="2" id="KW-1185">Reference proteome</keyword>
<organism evidence="1 2">
    <name type="scientific">Acaulospora colombiana</name>
    <dbReference type="NCBI Taxonomy" id="27376"/>
    <lineage>
        <taxon>Eukaryota</taxon>
        <taxon>Fungi</taxon>
        <taxon>Fungi incertae sedis</taxon>
        <taxon>Mucoromycota</taxon>
        <taxon>Glomeromycotina</taxon>
        <taxon>Glomeromycetes</taxon>
        <taxon>Diversisporales</taxon>
        <taxon>Acaulosporaceae</taxon>
        <taxon>Acaulospora</taxon>
    </lineage>
</organism>
<dbReference type="Proteomes" id="UP000789525">
    <property type="component" value="Unassembled WGS sequence"/>
</dbReference>